<dbReference type="HOGENOM" id="CLU_1012132_0_0_1"/>
<dbReference type="KEGG" id="lbc:LACBIDRAFT_331727"/>
<name>B0DQD1_LACBS</name>
<evidence type="ECO:0000313" key="2">
    <source>
        <dbReference type="Proteomes" id="UP000001194"/>
    </source>
</evidence>
<dbReference type="Proteomes" id="UP000001194">
    <property type="component" value="Unassembled WGS sequence"/>
</dbReference>
<reference evidence="1 2" key="1">
    <citation type="journal article" date="2008" name="Nature">
        <title>The genome of Laccaria bicolor provides insights into mycorrhizal symbiosis.</title>
        <authorList>
            <person name="Martin F."/>
            <person name="Aerts A."/>
            <person name="Ahren D."/>
            <person name="Brun A."/>
            <person name="Danchin E.G.J."/>
            <person name="Duchaussoy F."/>
            <person name="Gibon J."/>
            <person name="Kohler A."/>
            <person name="Lindquist E."/>
            <person name="Pereda V."/>
            <person name="Salamov A."/>
            <person name="Shapiro H.J."/>
            <person name="Wuyts J."/>
            <person name="Blaudez D."/>
            <person name="Buee M."/>
            <person name="Brokstein P."/>
            <person name="Canbaeck B."/>
            <person name="Cohen D."/>
            <person name="Courty P.E."/>
            <person name="Coutinho P.M."/>
            <person name="Delaruelle C."/>
            <person name="Detter J.C."/>
            <person name="Deveau A."/>
            <person name="DiFazio S."/>
            <person name="Duplessis S."/>
            <person name="Fraissinet-Tachet L."/>
            <person name="Lucic E."/>
            <person name="Frey-Klett P."/>
            <person name="Fourrey C."/>
            <person name="Feussner I."/>
            <person name="Gay G."/>
            <person name="Grimwood J."/>
            <person name="Hoegger P.J."/>
            <person name="Jain P."/>
            <person name="Kilaru S."/>
            <person name="Labbe J."/>
            <person name="Lin Y.C."/>
            <person name="Legue V."/>
            <person name="Le Tacon F."/>
            <person name="Marmeisse R."/>
            <person name="Melayah D."/>
            <person name="Montanini B."/>
            <person name="Muratet M."/>
            <person name="Nehls U."/>
            <person name="Niculita-Hirzel H."/>
            <person name="Oudot-Le Secq M.P."/>
            <person name="Peter M."/>
            <person name="Quesneville H."/>
            <person name="Rajashekar B."/>
            <person name="Reich M."/>
            <person name="Rouhier N."/>
            <person name="Schmutz J."/>
            <person name="Yin T."/>
            <person name="Chalot M."/>
            <person name="Henrissat B."/>
            <person name="Kuees U."/>
            <person name="Lucas S."/>
            <person name="Van de Peer Y."/>
            <person name="Podila G.K."/>
            <person name="Polle A."/>
            <person name="Pukkila P.J."/>
            <person name="Richardson P.M."/>
            <person name="Rouze P."/>
            <person name="Sanders I.R."/>
            <person name="Stajich J.E."/>
            <person name="Tunlid A."/>
            <person name="Tuskan G."/>
            <person name="Grigoriev I.V."/>
        </authorList>
    </citation>
    <scope>NUCLEOTIDE SEQUENCE [LARGE SCALE GENOMIC DNA]</scope>
    <source>
        <strain evidence="2">S238N-H82 / ATCC MYA-4686</strain>
    </source>
</reference>
<organism evidence="2">
    <name type="scientific">Laccaria bicolor (strain S238N-H82 / ATCC MYA-4686)</name>
    <name type="common">Bicoloured deceiver</name>
    <name type="synonym">Laccaria laccata var. bicolor</name>
    <dbReference type="NCBI Taxonomy" id="486041"/>
    <lineage>
        <taxon>Eukaryota</taxon>
        <taxon>Fungi</taxon>
        <taxon>Dikarya</taxon>
        <taxon>Basidiomycota</taxon>
        <taxon>Agaricomycotina</taxon>
        <taxon>Agaricomycetes</taxon>
        <taxon>Agaricomycetidae</taxon>
        <taxon>Agaricales</taxon>
        <taxon>Agaricineae</taxon>
        <taxon>Hydnangiaceae</taxon>
        <taxon>Laccaria</taxon>
    </lineage>
</organism>
<gene>
    <name evidence="1" type="ORF">LACBIDRAFT_331727</name>
</gene>
<protein>
    <submittedName>
        <fullName evidence="1">Predicted protein</fullName>
    </submittedName>
</protein>
<accession>B0DQD1</accession>
<keyword evidence="2" id="KW-1185">Reference proteome</keyword>
<dbReference type="AlphaFoldDB" id="B0DQD1"/>
<dbReference type="RefSeq" id="XP_001886157.1">
    <property type="nucleotide sequence ID" value="XM_001886122.1"/>
</dbReference>
<sequence length="226" mass="25592">MQSIELYHPTSANLHLTPFSSTNSLTDNVNPLNYQLTTDDFIILMQPDGQLLYTLDPSTTGSLFWALHRLARYITRAASHNLHNDPTIPFASKGYILEWIQAARQQTLQLGPGTGWNWGTRHGIRLEYPVHCLITQGTLEDEGSDACSNITCQGLDGELNDWEEEDFNKGNLERHIILHPSKSAYTAHYPDFNPFAGEPLIDNSYVDSNINYLNTTFVPCNKYMEE</sequence>
<evidence type="ECO:0000313" key="1">
    <source>
        <dbReference type="EMBL" id="EDR03361.1"/>
    </source>
</evidence>
<dbReference type="EMBL" id="DS547125">
    <property type="protein sequence ID" value="EDR03361.1"/>
    <property type="molecule type" value="Genomic_DNA"/>
</dbReference>
<dbReference type="OrthoDB" id="3012058at2759"/>
<dbReference type="InParanoid" id="B0DQD1"/>
<dbReference type="GeneID" id="6081791"/>
<proteinExistence type="predicted"/>